<dbReference type="AlphaFoldDB" id="A0AA36M8S2"/>
<dbReference type="EMBL" id="CATQJL010000305">
    <property type="protein sequence ID" value="CAJ0601700.1"/>
    <property type="molecule type" value="Genomic_DNA"/>
</dbReference>
<evidence type="ECO:0000313" key="2">
    <source>
        <dbReference type="Proteomes" id="UP001176961"/>
    </source>
</evidence>
<name>A0AA36M8S2_CYLNA</name>
<proteinExistence type="predicted"/>
<keyword evidence="2" id="KW-1185">Reference proteome</keyword>
<comment type="caution">
    <text evidence="1">The sequence shown here is derived from an EMBL/GenBank/DDBJ whole genome shotgun (WGS) entry which is preliminary data.</text>
</comment>
<dbReference type="Proteomes" id="UP001176961">
    <property type="component" value="Unassembled WGS sequence"/>
</dbReference>
<accession>A0AA36M8S2</accession>
<reference evidence="1" key="1">
    <citation type="submission" date="2023-07" db="EMBL/GenBank/DDBJ databases">
        <authorList>
            <consortium name="CYATHOMIX"/>
        </authorList>
    </citation>
    <scope>NUCLEOTIDE SEQUENCE</scope>
    <source>
        <strain evidence="1">N/A</strain>
    </source>
</reference>
<protein>
    <submittedName>
        <fullName evidence="1">Uncharacterized protein</fullName>
    </submittedName>
</protein>
<sequence length="75" mass="8489">MGLIPWYILVTAHWSISLLVSTPSLASINATFDSMENSRLVVDQANFAVPLLLQRKFLNLHKKNLCLSSMHSYLE</sequence>
<evidence type="ECO:0000313" key="1">
    <source>
        <dbReference type="EMBL" id="CAJ0601700.1"/>
    </source>
</evidence>
<organism evidence="1 2">
    <name type="scientific">Cylicocyclus nassatus</name>
    <name type="common">Nematode worm</name>
    <dbReference type="NCBI Taxonomy" id="53992"/>
    <lineage>
        <taxon>Eukaryota</taxon>
        <taxon>Metazoa</taxon>
        <taxon>Ecdysozoa</taxon>
        <taxon>Nematoda</taxon>
        <taxon>Chromadorea</taxon>
        <taxon>Rhabditida</taxon>
        <taxon>Rhabditina</taxon>
        <taxon>Rhabditomorpha</taxon>
        <taxon>Strongyloidea</taxon>
        <taxon>Strongylidae</taxon>
        <taxon>Cylicocyclus</taxon>
    </lineage>
</organism>
<gene>
    <name evidence="1" type="ORF">CYNAS_LOCUS13683</name>
</gene>